<proteinExistence type="predicted"/>
<dbReference type="InterPro" id="IPR011006">
    <property type="entry name" value="CheY-like_superfamily"/>
</dbReference>
<name>A0ABT3W2U0_9ENTR</name>
<sequence>MNNNSILIADDQLEKQRSLKNFLENNFNEYTLDSSYSFRSTREKIIKNKYSLILLDMTMPSSDSKTHSDFVSDGKGRALAGSDIIQTMHYRMMDTPVIIVTQFDVFGRHNQLTSIEEITSELLSNYPSIVKGFVLWDYQSDNWNNILLNLINGCLK</sequence>
<keyword evidence="2" id="KW-1185">Reference proteome</keyword>
<dbReference type="Proteomes" id="UP001146015">
    <property type="component" value="Unassembled WGS sequence"/>
</dbReference>
<dbReference type="EMBL" id="JAPKNE010000012">
    <property type="protein sequence ID" value="MCX5576364.1"/>
    <property type="molecule type" value="Genomic_DNA"/>
</dbReference>
<accession>A0ABT3W2U0</accession>
<reference evidence="1" key="1">
    <citation type="submission" date="2022-11" db="EMBL/GenBank/DDBJ databases">
        <title>Biodiversity and phylogenetic relationships of bacteria.</title>
        <authorList>
            <person name="Machado R.A.R."/>
            <person name="Bhat A."/>
            <person name="Loulou A."/>
            <person name="Kallel S."/>
        </authorList>
    </citation>
    <scope>NUCLEOTIDE SEQUENCE</scope>
    <source>
        <strain evidence="1">E-TC7</strain>
    </source>
</reference>
<protein>
    <submittedName>
        <fullName evidence="1">Response regulator</fullName>
    </submittedName>
</protein>
<evidence type="ECO:0000313" key="1">
    <source>
        <dbReference type="EMBL" id="MCX5576364.1"/>
    </source>
</evidence>
<dbReference type="Gene3D" id="3.40.50.2300">
    <property type="match status" value="1"/>
</dbReference>
<dbReference type="RefSeq" id="WP_115808112.1">
    <property type="nucleotide sequence ID" value="NZ_JAPKNE010000012.1"/>
</dbReference>
<evidence type="ECO:0000313" key="2">
    <source>
        <dbReference type="Proteomes" id="UP001146015"/>
    </source>
</evidence>
<organism evidence="1 2">
    <name type="scientific">Enterobacter nematophilus</name>
    <dbReference type="NCBI Taxonomy" id="2994648"/>
    <lineage>
        <taxon>Bacteria</taxon>
        <taxon>Pseudomonadati</taxon>
        <taxon>Pseudomonadota</taxon>
        <taxon>Gammaproteobacteria</taxon>
        <taxon>Enterobacterales</taxon>
        <taxon>Enterobacteriaceae</taxon>
        <taxon>Enterobacter</taxon>
    </lineage>
</organism>
<dbReference type="SUPFAM" id="SSF52172">
    <property type="entry name" value="CheY-like"/>
    <property type="match status" value="1"/>
</dbReference>
<comment type="caution">
    <text evidence="1">The sequence shown here is derived from an EMBL/GenBank/DDBJ whole genome shotgun (WGS) entry which is preliminary data.</text>
</comment>
<gene>
    <name evidence="1" type="ORF">OSH03_20655</name>
</gene>